<feature type="binding site" evidence="5">
    <location>
        <position position="32"/>
    </location>
    <ligand>
        <name>AMP</name>
        <dbReference type="ChEBI" id="CHEBI:456215"/>
    </ligand>
</feature>
<feature type="binding site" evidence="5">
    <location>
        <begin position="133"/>
        <end position="134"/>
    </location>
    <ligand>
        <name>ATP</name>
        <dbReference type="ChEBI" id="CHEBI:30616"/>
    </ligand>
</feature>
<comment type="pathway">
    <text evidence="5">Purine metabolism; AMP biosynthesis via salvage pathway; AMP from ADP: step 1/1.</text>
</comment>
<dbReference type="EC" id="2.7.4.3" evidence="5 7"/>
<protein>
    <recommendedName>
        <fullName evidence="5 7">Adenylate kinase</fullName>
        <shortName evidence="5">AK</shortName>
        <ecNumber evidence="5 7">2.7.4.3</ecNumber>
    </recommendedName>
    <alternativeName>
        <fullName evidence="5">ATP-AMP transphosphorylase</fullName>
    </alternativeName>
    <alternativeName>
        <fullName evidence="5">ATP:AMP phosphotransferase</fullName>
    </alternativeName>
    <alternativeName>
        <fullName evidence="5">Adenylate monophosphate kinase</fullName>
    </alternativeName>
</protein>
<dbReference type="Pfam" id="PF05191">
    <property type="entry name" value="ADK_lid"/>
    <property type="match status" value="1"/>
</dbReference>
<dbReference type="InterPro" id="IPR007862">
    <property type="entry name" value="Adenylate_kinase_lid-dom"/>
</dbReference>
<feature type="binding site" evidence="5">
    <location>
        <position position="168"/>
    </location>
    <ligand>
        <name>AMP</name>
        <dbReference type="ChEBI" id="CHEBI:456215"/>
    </ligand>
</feature>
<dbReference type="NCBIfam" id="NF001380">
    <property type="entry name" value="PRK00279.1-2"/>
    <property type="match status" value="1"/>
</dbReference>
<gene>
    <name evidence="5 9" type="primary">adk</name>
    <name evidence="9" type="ORF">TPER_HE00435</name>
</gene>
<feature type="binding site" evidence="5">
    <location>
        <position position="37"/>
    </location>
    <ligand>
        <name>AMP</name>
        <dbReference type="ChEBI" id="CHEBI:456215"/>
    </ligand>
</feature>
<comment type="catalytic activity">
    <reaction evidence="5 7">
        <text>AMP + ATP = 2 ADP</text>
        <dbReference type="Rhea" id="RHEA:12973"/>
        <dbReference type="ChEBI" id="CHEBI:30616"/>
        <dbReference type="ChEBI" id="CHEBI:456215"/>
        <dbReference type="ChEBI" id="CHEBI:456216"/>
        <dbReference type="EC" id="2.7.4.3"/>
    </reaction>
</comment>
<evidence type="ECO:0000256" key="5">
    <source>
        <dbReference type="HAMAP-Rule" id="MF_00235"/>
    </source>
</evidence>
<dbReference type="PATRIC" id="fig|1778263.3.peg.434"/>
<dbReference type="EMBL" id="LN999835">
    <property type="protein sequence ID" value="CUX97348.1"/>
    <property type="molecule type" value="Genomic_DNA"/>
</dbReference>
<feature type="binding site" evidence="5">
    <location>
        <begin position="11"/>
        <end position="16"/>
    </location>
    <ligand>
        <name>ATP</name>
        <dbReference type="ChEBI" id="CHEBI:30616"/>
    </ligand>
</feature>
<dbReference type="InterPro" id="IPR027417">
    <property type="entry name" value="P-loop_NTPase"/>
</dbReference>
<dbReference type="Gene3D" id="3.40.50.300">
    <property type="entry name" value="P-loop containing nucleotide triphosphate hydrolases"/>
    <property type="match status" value="1"/>
</dbReference>
<keyword evidence="2 5" id="KW-0545">Nucleotide biosynthesis</keyword>
<dbReference type="STRING" id="1778263.TPER_HE00435"/>
<feature type="region of interest" description="NMP" evidence="5">
    <location>
        <begin position="31"/>
        <end position="60"/>
    </location>
</feature>
<dbReference type="GO" id="GO:0004017">
    <property type="term" value="F:AMP kinase activity"/>
    <property type="evidence" value="ECO:0007669"/>
    <property type="project" value="UniProtKB-UniRule"/>
</dbReference>
<keyword evidence="3 5" id="KW-0547">Nucleotide-binding</keyword>
<dbReference type="PRINTS" id="PR00094">
    <property type="entry name" value="ADENYLTKNASE"/>
</dbReference>
<dbReference type="PROSITE" id="PS00113">
    <property type="entry name" value="ADENYLATE_KINASE"/>
    <property type="match status" value="1"/>
</dbReference>
<evidence type="ECO:0000256" key="1">
    <source>
        <dbReference type="ARBA" id="ARBA00022679"/>
    </source>
</evidence>
<name>A0A143WUG7_9ENTR</name>
<accession>A0A143WUG7</accession>
<dbReference type="GO" id="GO:0005737">
    <property type="term" value="C:cytoplasm"/>
    <property type="evidence" value="ECO:0007669"/>
    <property type="project" value="UniProtKB-SubCell"/>
</dbReference>
<sequence>MLNIILLGAPGVGKGTQAKFIMEKYSIPQISTGEMLRAAIKAQSELGKKAKVLMDVGKLVNDELVITLVKKRLKQKDCRYGFLLDGFPRTISQANALKETGILVDYVLELAVPNEVIVDRIVGRRIHGPSGRVYHVKFNPPKRDCKDDVTGEPLITRQDDLEDTVRKRLVEYNQQTAPVIDYYRKEFKSGHIRYVEIDGTRKVADISAELAEILG</sequence>
<comment type="function">
    <text evidence="5">Catalyzes the reversible transfer of the terminal phosphate group between ATP and AMP. Plays an important role in cellular energy homeostasis and in adenine nucleotide metabolism.</text>
</comment>
<keyword evidence="4 5" id="KW-0418">Kinase</keyword>
<dbReference type="Proteomes" id="UP000095477">
    <property type="component" value="Chromosome I"/>
</dbReference>
<feature type="binding site" evidence="5">
    <location>
        <position position="93"/>
    </location>
    <ligand>
        <name>AMP</name>
        <dbReference type="ChEBI" id="CHEBI:456215"/>
    </ligand>
</feature>
<evidence type="ECO:0000256" key="6">
    <source>
        <dbReference type="RuleBase" id="RU003330"/>
    </source>
</evidence>
<dbReference type="GO" id="GO:0044209">
    <property type="term" value="P:AMP salvage"/>
    <property type="evidence" value="ECO:0007669"/>
    <property type="project" value="UniProtKB-UniRule"/>
</dbReference>
<feature type="binding site" evidence="5">
    <location>
        <begin position="86"/>
        <end position="89"/>
    </location>
    <ligand>
        <name>AMP</name>
        <dbReference type="ChEBI" id="CHEBI:456215"/>
    </ligand>
</feature>
<dbReference type="FunFam" id="3.40.50.300:FF:000106">
    <property type="entry name" value="Adenylate kinase mitochondrial"/>
    <property type="match status" value="1"/>
</dbReference>
<organism evidence="9 10">
    <name type="scientific">Candidatus Hoaglandella endobia</name>
    <dbReference type="NCBI Taxonomy" id="1778263"/>
    <lineage>
        <taxon>Bacteria</taxon>
        <taxon>Pseudomonadati</taxon>
        <taxon>Pseudomonadota</taxon>
        <taxon>Gammaproteobacteria</taxon>
        <taxon>Enterobacterales</taxon>
        <taxon>Enterobacteriaceae</taxon>
        <taxon>Candidatus Hoaglandella</taxon>
    </lineage>
</organism>
<keyword evidence="10" id="KW-1185">Reference proteome</keyword>
<dbReference type="HAMAP" id="MF_00235">
    <property type="entry name" value="Adenylate_kinase_Adk"/>
    <property type="match status" value="1"/>
</dbReference>
<comment type="subunit">
    <text evidence="5 7">Monomer.</text>
</comment>
<dbReference type="InterPro" id="IPR000850">
    <property type="entry name" value="Adenylat/UMP-CMP_kin"/>
</dbReference>
<dbReference type="NCBIfam" id="NF001379">
    <property type="entry name" value="PRK00279.1-1"/>
    <property type="match status" value="1"/>
</dbReference>
<feature type="domain" description="Adenylate kinase active site lid" evidence="8">
    <location>
        <begin position="124"/>
        <end position="159"/>
    </location>
</feature>
<feature type="binding site" evidence="5">
    <location>
        <position position="201"/>
    </location>
    <ligand>
        <name>ATP</name>
        <dbReference type="ChEBI" id="CHEBI:30616"/>
    </ligand>
</feature>
<evidence type="ECO:0000256" key="4">
    <source>
        <dbReference type="ARBA" id="ARBA00022777"/>
    </source>
</evidence>
<dbReference type="NCBIfam" id="TIGR01351">
    <property type="entry name" value="adk"/>
    <property type="match status" value="1"/>
</dbReference>
<comment type="domain">
    <text evidence="5">Consists of three domains, a large central CORE domain and two small peripheral domains, NMPbind and LID, which undergo movements during catalysis. The LID domain closes over the site of phosphoryl transfer upon ATP binding. Assembling and dissambling the active center during each catalytic cycle provides an effective means to prevent ATP hydrolysis.</text>
</comment>
<dbReference type="InterPro" id="IPR006259">
    <property type="entry name" value="Adenyl_kin_sub"/>
</dbReference>
<dbReference type="AlphaFoldDB" id="A0A143WUG7"/>
<evidence type="ECO:0000259" key="8">
    <source>
        <dbReference type="Pfam" id="PF05191"/>
    </source>
</evidence>
<comment type="similarity">
    <text evidence="5 6">Belongs to the adenylate kinase family.</text>
</comment>
<dbReference type="GO" id="GO:0005524">
    <property type="term" value="F:ATP binding"/>
    <property type="evidence" value="ECO:0007669"/>
    <property type="project" value="UniProtKB-UniRule"/>
</dbReference>
<proteinExistence type="inferred from homology"/>
<dbReference type="Pfam" id="PF00406">
    <property type="entry name" value="ADK"/>
    <property type="match status" value="1"/>
</dbReference>
<comment type="subcellular location">
    <subcellularLocation>
        <location evidence="5 7">Cytoplasm</location>
    </subcellularLocation>
</comment>
<feature type="binding site" evidence="5">
    <location>
        <position position="157"/>
    </location>
    <ligand>
        <name>AMP</name>
        <dbReference type="ChEBI" id="CHEBI:456215"/>
    </ligand>
</feature>
<evidence type="ECO:0000313" key="9">
    <source>
        <dbReference type="EMBL" id="CUX97348.1"/>
    </source>
</evidence>
<reference evidence="10" key="1">
    <citation type="submission" date="2016-01" db="EMBL/GenBank/DDBJ databases">
        <authorList>
            <person name="Husnik F."/>
        </authorList>
    </citation>
    <scope>NUCLEOTIDE SEQUENCE [LARGE SCALE GENOMIC DNA]</scope>
</reference>
<dbReference type="KEGG" id="hed:TPER_HE00435"/>
<dbReference type="InterPro" id="IPR033690">
    <property type="entry name" value="Adenylat_kinase_CS"/>
</dbReference>
<dbReference type="UniPathway" id="UPA00588">
    <property type="reaction ID" value="UER00649"/>
</dbReference>
<evidence type="ECO:0000256" key="2">
    <source>
        <dbReference type="ARBA" id="ARBA00022727"/>
    </source>
</evidence>
<evidence type="ECO:0000313" key="10">
    <source>
        <dbReference type="Proteomes" id="UP000095477"/>
    </source>
</evidence>
<keyword evidence="5" id="KW-0963">Cytoplasm</keyword>
<evidence type="ECO:0000256" key="3">
    <source>
        <dbReference type="ARBA" id="ARBA00022741"/>
    </source>
</evidence>
<comment type="caution">
    <text evidence="5">Lacks conserved residue(s) required for the propagation of feature annotation.</text>
</comment>
<dbReference type="CDD" id="cd01428">
    <property type="entry name" value="ADK"/>
    <property type="match status" value="1"/>
</dbReference>
<keyword evidence="5 7" id="KW-0067">ATP-binding</keyword>
<feature type="binding site" evidence="5">
    <location>
        <position position="124"/>
    </location>
    <ligand>
        <name>ATP</name>
        <dbReference type="ChEBI" id="CHEBI:30616"/>
    </ligand>
</feature>
<feature type="binding site" evidence="5">
    <location>
        <begin position="58"/>
        <end position="60"/>
    </location>
    <ligand>
        <name>AMP</name>
        <dbReference type="ChEBI" id="CHEBI:456215"/>
    </ligand>
</feature>
<evidence type="ECO:0000256" key="7">
    <source>
        <dbReference type="RuleBase" id="RU003331"/>
    </source>
</evidence>
<keyword evidence="1 5" id="KW-0808">Transferase</keyword>
<dbReference type="PANTHER" id="PTHR23359">
    <property type="entry name" value="NUCLEOTIDE KINASE"/>
    <property type="match status" value="1"/>
</dbReference>
<dbReference type="SUPFAM" id="SSF52540">
    <property type="entry name" value="P-loop containing nucleoside triphosphate hydrolases"/>
    <property type="match status" value="1"/>
</dbReference>
<dbReference type="NCBIfam" id="NF001381">
    <property type="entry name" value="PRK00279.1-3"/>
    <property type="match status" value="1"/>
</dbReference>
<feature type="region of interest" description="LID" evidence="5">
    <location>
        <begin position="123"/>
        <end position="160"/>
    </location>
</feature>